<dbReference type="Gene3D" id="3.40.50.200">
    <property type="entry name" value="Peptidase S8/S53 domain"/>
    <property type="match status" value="1"/>
</dbReference>
<accession>A0A9N9CU27</accession>
<keyword evidence="2" id="KW-0645">Protease</keyword>
<dbReference type="PROSITE" id="PS00137">
    <property type="entry name" value="SUBTILASE_HIS"/>
    <property type="match status" value="1"/>
</dbReference>
<gene>
    <name evidence="8" type="ORF">FCALED_LOCUS9231</name>
</gene>
<evidence type="ECO:0000259" key="7">
    <source>
        <dbReference type="Pfam" id="PF00082"/>
    </source>
</evidence>
<dbReference type="PRINTS" id="PR00723">
    <property type="entry name" value="SUBTILISIN"/>
</dbReference>
<feature type="signal peptide" evidence="6">
    <location>
        <begin position="1"/>
        <end position="19"/>
    </location>
</feature>
<feature type="non-terminal residue" evidence="8">
    <location>
        <position position="289"/>
    </location>
</feature>
<dbReference type="InterPro" id="IPR050131">
    <property type="entry name" value="Peptidase_S8_subtilisin-like"/>
</dbReference>
<evidence type="ECO:0000256" key="3">
    <source>
        <dbReference type="ARBA" id="ARBA00022801"/>
    </source>
</evidence>
<dbReference type="PANTHER" id="PTHR43806:SF13">
    <property type="entry name" value="SUBTILASE-TYPE PROTEINASE RRT12"/>
    <property type="match status" value="1"/>
</dbReference>
<dbReference type="InterPro" id="IPR036852">
    <property type="entry name" value="Peptidase_S8/S53_dom_sf"/>
</dbReference>
<sequence>MKLISLIALTTLLVTLAESAPAKTCSFTVKDLKDGNEPLDTYVVTLKTPSNQNEAAKVEKNHFNLLKQCANKKIKNIFDLFDLDDKVLDQIQKDSKNILNFSVKGFSVYSGKFTDSFVKNHLSKIPEILSIRKDISLKNLDRVDEREFPLDGKYQSPDGKCQGANVYVLDTGINIRHVDFEGRAKFAAAFCTGCGKVDDNGHGTMVAGIVGGKQFGVAKLVNLFAVKVLNAQGSGFLSELIMGINFVVKEHEKSKNKKTIINMSLGFNQRVEDADRAVKNAHDRGVIVV</sequence>
<dbReference type="OrthoDB" id="206201at2759"/>
<dbReference type="AlphaFoldDB" id="A0A9N9CU27"/>
<dbReference type="Proteomes" id="UP000789570">
    <property type="component" value="Unassembled WGS sequence"/>
</dbReference>
<dbReference type="InterPro" id="IPR022398">
    <property type="entry name" value="Peptidase_S8_His-AS"/>
</dbReference>
<dbReference type="InterPro" id="IPR023827">
    <property type="entry name" value="Peptidase_S8_Asp-AS"/>
</dbReference>
<dbReference type="Pfam" id="PF00082">
    <property type="entry name" value="Peptidase_S8"/>
    <property type="match status" value="1"/>
</dbReference>
<evidence type="ECO:0000256" key="1">
    <source>
        <dbReference type="ARBA" id="ARBA00011073"/>
    </source>
</evidence>
<dbReference type="PROSITE" id="PS51892">
    <property type="entry name" value="SUBTILASE"/>
    <property type="match status" value="1"/>
</dbReference>
<comment type="caution">
    <text evidence="8">The sequence shown here is derived from an EMBL/GenBank/DDBJ whole genome shotgun (WGS) entry which is preliminary data.</text>
</comment>
<dbReference type="InterPro" id="IPR000209">
    <property type="entry name" value="Peptidase_S8/S53_dom"/>
</dbReference>
<dbReference type="GO" id="GO:0005615">
    <property type="term" value="C:extracellular space"/>
    <property type="evidence" value="ECO:0007669"/>
    <property type="project" value="TreeGrafter"/>
</dbReference>
<evidence type="ECO:0000256" key="4">
    <source>
        <dbReference type="ARBA" id="ARBA00022825"/>
    </source>
</evidence>
<keyword evidence="6" id="KW-0732">Signal</keyword>
<dbReference type="SUPFAM" id="SSF52743">
    <property type="entry name" value="Subtilisin-like"/>
    <property type="match status" value="1"/>
</dbReference>
<name>A0A9N9CU27_9GLOM</name>
<keyword evidence="9" id="KW-1185">Reference proteome</keyword>
<comment type="caution">
    <text evidence="5">Lacks conserved residue(s) required for the propagation of feature annotation.</text>
</comment>
<dbReference type="GO" id="GO:0006508">
    <property type="term" value="P:proteolysis"/>
    <property type="evidence" value="ECO:0007669"/>
    <property type="project" value="UniProtKB-KW"/>
</dbReference>
<evidence type="ECO:0000313" key="8">
    <source>
        <dbReference type="EMBL" id="CAG8614358.1"/>
    </source>
</evidence>
<protein>
    <submittedName>
        <fullName evidence="8">7228_t:CDS:1</fullName>
    </submittedName>
</protein>
<evidence type="ECO:0000256" key="2">
    <source>
        <dbReference type="ARBA" id="ARBA00022670"/>
    </source>
</evidence>
<dbReference type="PROSITE" id="PS00136">
    <property type="entry name" value="SUBTILASE_ASP"/>
    <property type="match status" value="1"/>
</dbReference>
<dbReference type="InterPro" id="IPR015500">
    <property type="entry name" value="Peptidase_S8_subtilisin-rel"/>
</dbReference>
<proteinExistence type="inferred from homology"/>
<evidence type="ECO:0000313" key="9">
    <source>
        <dbReference type="Proteomes" id="UP000789570"/>
    </source>
</evidence>
<keyword evidence="3" id="KW-0378">Hydrolase</keyword>
<evidence type="ECO:0000256" key="6">
    <source>
        <dbReference type="SAM" id="SignalP"/>
    </source>
</evidence>
<feature type="chain" id="PRO_5040202277" evidence="6">
    <location>
        <begin position="20"/>
        <end position="289"/>
    </location>
</feature>
<organism evidence="8 9">
    <name type="scientific">Funneliformis caledonium</name>
    <dbReference type="NCBI Taxonomy" id="1117310"/>
    <lineage>
        <taxon>Eukaryota</taxon>
        <taxon>Fungi</taxon>
        <taxon>Fungi incertae sedis</taxon>
        <taxon>Mucoromycota</taxon>
        <taxon>Glomeromycotina</taxon>
        <taxon>Glomeromycetes</taxon>
        <taxon>Glomerales</taxon>
        <taxon>Glomeraceae</taxon>
        <taxon>Funneliformis</taxon>
    </lineage>
</organism>
<dbReference type="GO" id="GO:0004252">
    <property type="term" value="F:serine-type endopeptidase activity"/>
    <property type="evidence" value="ECO:0007669"/>
    <property type="project" value="InterPro"/>
</dbReference>
<dbReference type="PANTHER" id="PTHR43806">
    <property type="entry name" value="PEPTIDASE S8"/>
    <property type="match status" value="1"/>
</dbReference>
<keyword evidence="4" id="KW-0720">Serine protease</keyword>
<reference evidence="8" key="1">
    <citation type="submission" date="2021-06" db="EMBL/GenBank/DDBJ databases">
        <authorList>
            <person name="Kallberg Y."/>
            <person name="Tangrot J."/>
            <person name="Rosling A."/>
        </authorList>
    </citation>
    <scope>NUCLEOTIDE SEQUENCE</scope>
    <source>
        <strain evidence="8">UK204</strain>
    </source>
</reference>
<evidence type="ECO:0000256" key="5">
    <source>
        <dbReference type="PROSITE-ProRule" id="PRU01240"/>
    </source>
</evidence>
<comment type="similarity">
    <text evidence="1 5">Belongs to the peptidase S8 family.</text>
</comment>
<feature type="domain" description="Peptidase S8/S53" evidence="7">
    <location>
        <begin position="163"/>
        <end position="289"/>
    </location>
</feature>
<dbReference type="EMBL" id="CAJVPQ010002976">
    <property type="protein sequence ID" value="CAG8614358.1"/>
    <property type="molecule type" value="Genomic_DNA"/>
</dbReference>